<dbReference type="OrthoDB" id="7959184at2"/>
<keyword evidence="2" id="KW-1185">Reference proteome</keyword>
<comment type="caution">
    <text evidence="1">The sequence shown here is derived from an EMBL/GenBank/DDBJ whole genome shotgun (WGS) entry which is preliminary data.</text>
</comment>
<protein>
    <submittedName>
        <fullName evidence="1">Uncharacterized protein</fullName>
    </submittedName>
</protein>
<gene>
    <name evidence="1" type="ORF">EPK99_13465</name>
</gene>
<name>A0A444LEQ4_9HYPH</name>
<organism evidence="1 2">
    <name type="scientific">Neorhizobium lilium</name>
    <dbReference type="NCBI Taxonomy" id="2503024"/>
    <lineage>
        <taxon>Bacteria</taxon>
        <taxon>Pseudomonadati</taxon>
        <taxon>Pseudomonadota</taxon>
        <taxon>Alphaproteobacteria</taxon>
        <taxon>Hyphomicrobiales</taxon>
        <taxon>Rhizobiaceae</taxon>
        <taxon>Rhizobium/Agrobacterium group</taxon>
        <taxon>Neorhizobium</taxon>
    </lineage>
</organism>
<dbReference type="Proteomes" id="UP000287687">
    <property type="component" value="Unassembled WGS sequence"/>
</dbReference>
<evidence type="ECO:0000313" key="1">
    <source>
        <dbReference type="EMBL" id="RWX76682.1"/>
    </source>
</evidence>
<dbReference type="EMBL" id="SBIP01000003">
    <property type="protein sequence ID" value="RWX76682.1"/>
    <property type="molecule type" value="Genomic_DNA"/>
</dbReference>
<dbReference type="RefSeq" id="WP_128443600.1">
    <property type="nucleotide sequence ID" value="NZ_SBIP01000003.1"/>
</dbReference>
<sequence>MANVRSPNYPSMSLPAAIDRIRRIHAAEGKNAIARESIVQLIGFNGLHGASAKALSAIGKYGLLESLGDGEARVSELALQIIAPESDEEKEQALNEAAFKPALFAEIKDKWPNNYPSDENLRSYLIRRGFSSAALDQVIACFRDTVGVLRKSTSEQRSLVQAVSENSNAISMPKLERKDPPTQGGYDIGFVGAAINISGQICSQTEAKKVIAALTALSSLLPTSKTVEFDSPTDRDEYDDLLT</sequence>
<dbReference type="AlphaFoldDB" id="A0A444LEQ4"/>
<evidence type="ECO:0000313" key="2">
    <source>
        <dbReference type="Proteomes" id="UP000287687"/>
    </source>
</evidence>
<accession>A0A444LEQ4</accession>
<proteinExistence type="predicted"/>
<reference evidence="1 2" key="1">
    <citation type="submission" date="2019-01" db="EMBL/GenBank/DDBJ databases">
        <title>The draft genome of Rhizobium sp. 24NR.</title>
        <authorList>
            <person name="Liu L."/>
            <person name="Liang L."/>
            <person name="Shi S."/>
            <person name="Xu L."/>
            <person name="Wang X."/>
            <person name="Li L."/>
            <person name="Zhang X."/>
        </authorList>
    </citation>
    <scope>NUCLEOTIDE SEQUENCE [LARGE SCALE GENOMIC DNA]</scope>
    <source>
        <strain evidence="1 2">24NR</strain>
    </source>
</reference>